<dbReference type="InterPro" id="IPR013926">
    <property type="entry name" value="CGI121/TPRKB"/>
</dbReference>
<evidence type="ECO:0000256" key="8">
    <source>
        <dbReference type="RuleBase" id="RU004398"/>
    </source>
</evidence>
<evidence type="ECO:0000256" key="5">
    <source>
        <dbReference type="ARBA" id="ARBA00022694"/>
    </source>
</evidence>
<evidence type="ECO:0000256" key="4">
    <source>
        <dbReference type="ARBA" id="ARBA00016009"/>
    </source>
</evidence>
<dbReference type="GeneID" id="30983402"/>
<dbReference type="STRING" id="984487.A0A1E4SQ62"/>
<dbReference type="PANTHER" id="PTHR15840">
    <property type="entry name" value="CGI-121 FAMILY MEMBER"/>
    <property type="match status" value="1"/>
</dbReference>
<accession>A0A1E4SQ62</accession>
<dbReference type="SUPFAM" id="SSF143870">
    <property type="entry name" value="PF0523-like"/>
    <property type="match status" value="1"/>
</dbReference>
<dbReference type="InterPro" id="IPR036504">
    <property type="entry name" value="CGI121/TPRKB_sf"/>
</dbReference>
<comment type="subcellular location">
    <subcellularLocation>
        <location evidence="1">Nucleus</location>
    </subcellularLocation>
</comment>
<dbReference type="EMBL" id="KV453909">
    <property type="protein sequence ID" value="ODV81650.1"/>
    <property type="molecule type" value="Genomic_DNA"/>
</dbReference>
<reference evidence="10" key="1">
    <citation type="submission" date="2016-05" db="EMBL/GenBank/DDBJ databases">
        <title>Comparative genomics of biotechnologically important yeasts.</title>
        <authorList>
            <consortium name="DOE Joint Genome Institute"/>
            <person name="Riley R."/>
            <person name="Haridas S."/>
            <person name="Wolfe K.H."/>
            <person name="Lopes M.R."/>
            <person name="Hittinger C.T."/>
            <person name="Goker M."/>
            <person name="Salamov A."/>
            <person name="Wisecaver J."/>
            <person name="Long T.M."/>
            <person name="Aerts A.L."/>
            <person name="Barry K."/>
            <person name="Choi C."/>
            <person name="Clum A."/>
            <person name="Coughlan A.Y."/>
            <person name="Deshpande S."/>
            <person name="Douglass A.P."/>
            <person name="Hanson S.J."/>
            <person name="Klenk H.-P."/>
            <person name="Labutti K."/>
            <person name="Lapidus A."/>
            <person name="Lindquist E."/>
            <person name="Lipzen A."/>
            <person name="Meier-Kolthoff J.P."/>
            <person name="Ohm R.A."/>
            <person name="Otillar R.P."/>
            <person name="Pangilinan J."/>
            <person name="Peng Y."/>
            <person name="Rokas A."/>
            <person name="Rosa C.A."/>
            <person name="Scheuner C."/>
            <person name="Sibirny A.A."/>
            <person name="Slot J.C."/>
            <person name="Stielow J.B."/>
            <person name="Sun H."/>
            <person name="Kurtzman C.P."/>
            <person name="Blackwell M."/>
            <person name="Grigoriev I.V."/>
            <person name="Jeffries T.W."/>
        </authorList>
    </citation>
    <scope>NUCLEOTIDE SEQUENCE [LARGE SCALE GENOMIC DNA]</scope>
    <source>
        <strain evidence="10">NRRL Y-17324</strain>
    </source>
</reference>
<dbReference type="GO" id="GO:0002949">
    <property type="term" value="P:tRNA threonylcarbamoyladenosine modification"/>
    <property type="evidence" value="ECO:0007669"/>
    <property type="project" value="TreeGrafter"/>
</dbReference>
<keyword evidence="10" id="KW-1185">Reference proteome</keyword>
<sequence>MTYQEVKLPQFPETPVFVSLFTGVSEDTLNTIKTELVAANKDYDFCFLNTNHVISLEHLYHSLYKSVLNHKNGTMRAKTLHTEIIFNLSPINNIMDALRRFGVDPECPDVIAIKVTDEPFEEVYKHLRKIVGAEAVEINDRVLEGLINVPKVKKIYKLNDAKLDEQHLQQLLTRLAIGACILRGN</sequence>
<proteinExistence type="inferred from homology"/>
<evidence type="ECO:0000256" key="2">
    <source>
        <dbReference type="ARBA" id="ARBA00005546"/>
    </source>
</evidence>
<dbReference type="GO" id="GO:0005829">
    <property type="term" value="C:cytosol"/>
    <property type="evidence" value="ECO:0007669"/>
    <property type="project" value="TreeGrafter"/>
</dbReference>
<dbReference type="Gene3D" id="3.30.2380.10">
    <property type="entry name" value="CGI121/TPRKB"/>
    <property type="match status" value="1"/>
</dbReference>
<evidence type="ECO:0000256" key="3">
    <source>
        <dbReference type="ARBA" id="ARBA00015316"/>
    </source>
</evidence>
<evidence type="ECO:0000256" key="7">
    <source>
        <dbReference type="ARBA" id="ARBA00025043"/>
    </source>
</evidence>
<dbReference type="Proteomes" id="UP000094285">
    <property type="component" value="Unassembled WGS sequence"/>
</dbReference>
<gene>
    <name evidence="9" type="ORF">CANTADRAFT_45932</name>
</gene>
<evidence type="ECO:0000256" key="6">
    <source>
        <dbReference type="ARBA" id="ARBA00023242"/>
    </source>
</evidence>
<comment type="function">
    <text evidence="7">Component of the EKC/KEOPS complex that is required for the formation of a threonylcarbamoyl group on adenosine at position 37 (t(6)A37) in tRNAs that read codons beginning with adenine. The complex is probably involved in the transfer of the threonylcarbamoyl moiety of threonylcarbamoyl-AMP (TC-AMP) to the N6 group of A37. CGI121 acts as an allosteric effector that regulates the t(6)A activity of the complex. The EKC/KEOPS complex also promotes both telomere uncapping and telomere elongation. The complex is required for efficient recruitment of transcriptional coactivators. CGI121 is not required for tRNA modification.</text>
</comment>
<keyword evidence="6 8" id="KW-0539">Nucleus</keyword>
<dbReference type="PANTHER" id="PTHR15840:SF10">
    <property type="entry name" value="EKC_KEOPS COMPLEX SUBUNIT TPRKB"/>
    <property type="match status" value="1"/>
</dbReference>
<evidence type="ECO:0000313" key="10">
    <source>
        <dbReference type="Proteomes" id="UP000094285"/>
    </source>
</evidence>
<dbReference type="Pfam" id="PF08617">
    <property type="entry name" value="CGI-121"/>
    <property type="match status" value="1"/>
</dbReference>
<evidence type="ECO:0000313" key="9">
    <source>
        <dbReference type="EMBL" id="ODV81650.1"/>
    </source>
</evidence>
<dbReference type="GO" id="GO:0000408">
    <property type="term" value="C:EKC/KEOPS complex"/>
    <property type="evidence" value="ECO:0007669"/>
    <property type="project" value="TreeGrafter"/>
</dbReference>
<name>A0A1E4SQ62_9ASCO</name>
<dbReference type="RefSeq" id="XP_020066772.1">
    <property type="nucleotide sequence ID" value="XM_020209266.1"/>
</dbReference>
<organism evidence="9 10">
    <name type="scientific">Suhomyces tanzawaensis NRRL Y-17324</name>
    <dbReference type="NCBI Taxonomy" id="984487"/>
    <lineage>
        <taxon>Eukaryota</taxon>
        <taxon>Fungi</taxon>
        <taxon>Dikarya</taxon>
        <taxon>Ascomycota</taxon>
        <taxon>Saccharomycotina</taxon>
        <taxon>Pichiomycetes</taxon>
        <taxon>Debaryomycetaceae</taxon>
        <taxon>Suhomyces</taxon>
    </lineage>
</organism>
<evidence type="ECO:0000256" key="1">
    <source>
        <dbReference type="ARBA" id="ARBA00004123"/>
    </source>
</evidence>
<keyword evidence="5" id="KW-0819">tRNA processing</keyword>
<dbReference type="OrthoDB" id="329139at2759"/>
<comment type="similarity">
    <text evidence="2 8">Belongs to the CGI121/TPRKB family.</text>
</comment>
<dbReference type="AlphaFoldDB" id="A0A1E4SQ62"/>
<protein>
    <recommendedName>
        <fullName evidence="4">EKC/KEOPS complex subunit CGI121</fullName>
    </recommendedName>
    <alternativeName>
        <fullName evidence="3">EKC/KEOPS complex subunit cgi121</fullName>
    </alternativeName>
</protein>
<dbReference type="GO" id="GO:0005634">
    <property type="term" value="C:nucleus"/>
    <property type="evidence" value="ECO:0007669"/>
    <property type="project" value="UniProtKB-SubCell"/>
</dbReference>